<dbReference type="Proteomes" id="UP000366872">
    <property type="component" value="Unassembled WGS sequence"/>
</dbReference>
<keyword evidence="8" id="KW-1185">Reference proteome</keyword>
<dbReference type="GO" id="GO:0003677">
    <property type="term" value="F:DNA binding"/>
    <property type="evidence" value="ECO:0007669"/>
    <property type="project" value="UniProtKB-KW"/>
</dbReference>
<evidence type="ECO:0000313" key="8">
    <source>
        <dbReference type="Proteomes" id="UP000366872"/>
    </source>
</evidence>
<dbReference type="GO" id="GO:0004803">
    <property type="term" value="F:transposase activity"/>
    <property type="evidence" value="ECO:0007669"/>
    <property type="project" value="InterPro"/>
</dbReference>
<dbReference type="GO" id="GO:0006313">
    <property type="term" value="P:DNA transposition"/>
    <property type="evidence" value="ECO:0007669"/>
    <property type="project" value="InterPro"/>
</dbReference>
<evidence type="ECO:0000256" key="2">
    <source>
        <dbReference type="ARBA" id="ARBA00022578"/>
    </source>
</evidence>
<feature type="domain" description="Transposase IS4-like" evidence="5">
    <location>
        <begin position="139"/>
        <end position="354"/>
    </location>
</feature>
<organism evidence="7 8">
    <name type="scientific">Pontiella desulfatans</name>
    <dbReference type="NCBI Taxonomy" id="2750659"/>
    <lineage>
        <taxon>Bacteria</taxon>
        <taxon>Pseudomonadati</taxon>
        <taxon>Kiritimatiellota</taxon>
        <taxon>Kiritimatiellia</taxon>
        <taxon>Kiritimatiellales</taxon>
        <taxon>Pontiellaceae</taxon>
        <taxon>Pontiella</taxon>
    </lineage>
</organism>
<proteinExistence type="inferred from homology"/>
<sequence length="414" mass="47727">MKKQRQKHKPAGHRYTTLKQLCNLIPGHMVTNLAKKHGVDARSRTYTPWSHVVSLLYAHLAHALGLNDVCDALQMNAAALSTIRGAVPPSRNNLSHANQVRDANMAEELYWSMMKHLMDTVPGFAKGKVRSGYLRRFSKTIHALDSTTIQLVANSMDWAKHRRRKAAAKCHMRLDLQSFLPRCAIVDTAKYHDSRKTLSLCADLEPGEIVVFDKAYIKFKHLSELTERGVNWAGRAKDNMQYTVIRSLETTKHKRILRDEVIELALDKSKEAYPRELRRVVALVEINGQDIEMVFLTNHLKWSAWTVAELYRCRWDIEVFFKEIKQTLQLSDFLGYSANAVRWQVWTGLLVHLLMRCLKFMHGWDHSFKRLFTVVRSSLWRRWNLPALLESYGTAKPPGRIRGAPEQAYLPGFV</sequence>
<dbReference type="Gene3D" id="3.90.350.10">
    <property type="entry name" value="Transposase Inhibitor Protein From Tn5, Chain A, domain 1"/>
    <property type="match status" value="1"/>
</dbReference>
<evidence type="ECO:0000256" key="4">
    <source>
        <dbReference type="ARBA" id="ARBA00023172"/>
    </source>
</evidence>
<dbReference type="InterPro" id="IPR025399">
    <property type="entry name" value="DUF4372"/>
</dbReference>
<reference evidence="7 8" key="1">
    <citation type="submission" date="2019-04" db="EMBL/GenBank/DDBJ databases">
        <authorList>
            <person name="Van Vliet M D."/>
        </authorList>
    </citation>
    <scope>NUCLEOTIDE SEQUENCE [LARGE SCALE GENOMIC DNA]</scope>
    <source>
        <strain evidence="7 8">F1</strain>
    </source>
</reference>
<dbReference type="SUPFAM" id="SSF53098">
    <property type="entry name" value="Ribonuclease H-like"/>
    <property type="match status" value="1"/>
</dbReference>
<dbReference type="PANTHER" id="PTHR33258">
    <property type="entry name" value="TRANSPOSASE INSL FOR INSERTION SEQUENCE ELEMENT IS186A-RELATED"/>
    <property type="match status" value="1"/>
</dbReference>
<keyword evidence="2" id="KW-0815">Transposition</keyword>
<keyword evidence="3" id="KW-0238">DNA-binding</keyword>
<dbReference type="Pfam" id="PF14294">
    <property type="entry name" value="DUF4372"/>
    <property type="match status" value="1"/>
</dbReference>
<dbReference type="Pfam" id="PF01609">
    <property type="entry name" value="DDE_Tnp_1"/>
    <property type="match status" value="1"/>
</dbReference>
<evidence type="ECO:0000313" key="7">
    <source>
        <dbReference type="EMBL" id="VGO13624.1"/>
    </source>
</evidence>
<evidence type="ECO:0000256" key="3">
    <source>
        <dbReference type="ARBA" id="ARBA00023125"/>
    </source>
</evidence>
<evidence type="ECO:0008006" key="9">
    <source>
        <dbReference type="Google" id="ProtNLM"/>
    </source>
</evidence>
<keyword evidence="4" id="KW-0233">DNA recombination</keyword>
<dbReference type="InterPro" id="IPR047952">
    <property type="entry name" value="Transpos_IS4"/>
</dbReference>
<dbReference type="InterPro" id="IPR012337">
    <property type="entry name" value="RNaseH-like_sf"/>
</dbReference>
<evidence type="ECO:0000259" key="5">
    <source>
        <dbReference type="Pfam" id="PF01609"/>
    </source>
</evidence>
<name>A0A6C2U1U0_PONDE</name>
<dbReference type="PANTHER" id="PTHR33258:SF1">
    <property type="entry name" value="TRANSPOSASE INSL FOR INSERTION SEQUENCE ELEMENT IS186A-RELATED"/>
    <property type="match status" value="1"/>
</dbReference>
<comment type="similarity">
    <text evidence="1">Belongs to the transposase 11 family.</text>
</comment>
<dbReference type="NCBIfam" id="NF033592">
    <property type="entry name" value="transpos_IS4_1"/>
    <property type="match status" value="1"/>
</dbReference>
<evidence type="ECO:0000259" key="6">
    <source>
        <dbReference type="Pfam" id="PF14294"/>
    </source>
</evidence>
<gene>
    <name evidence="7" type="ORF">PDESU_02181</name>
</gene>
<dbReference type="RefSeq" id="WP_136079177.1">
    <property type="nucleotide sequence ID" value="NZ_CAAHFG010000001.1"/>
</dbReference>
<dbReference type="AlphaFoldDB" id="A0A6C2U1U0"/>
<protein>
    <recommendedName>
        <fullName evidence="9">Transposase IS4-like domain-containing protein</fullName>
    </recommendedName>
</protein>
<feature type="domain" description="DUF4372" evidence="6">
    <location>
        <begin position="14"/>
        <end position="80"/>
    </location>
</feature>
<dbReference type="EMBL" id="CAAHFG010000001">
    <property type="protein sequence ID" value="VGO13624.1"/>
    <property type="molecule type" value="Genomic_DNA"/>
</dbReference>
<dbReference type="InterPro" id="IPR002559">
    <property type="entry name" value="Transposase_11"/>
</dbReference>
<evidence type="ECO:0000256" key="1">
    <source>
        <dbReference type="ARBA" id="ARBA00010075"/>
    </source>
</evidence>
<accession>A0A6C2U1U0</accession>